<dbReference type="InterPro" id="IPR040839">
    <property type="entry name" value="MG4"/>
</dbReference>
<organism evidence="8 9">
    <name type="scientific">Latimeria chalumnae</name>
    <name type="common">Coelacanth</name>
    <dbReference type="NCBI Taxonomy" id="7897"/>
    <lineage>
        <taxon>Eukaryota</taxon>
        <taxon>Metazoa</taxon>
        <taxon>Chordata</taxon>
        <taxon>Craniata</taxon>
        <taxon>Vertebrata</taxon>
        <taxon>Euteleostomi</taxon>
        <taxon>Coelacanthiformes</taxon>
        <taxon>Coelacanthidae</taxon>
        <taxon>Latimeria</taxon>
    </lineage>
</organism>
<dbReference type="Gene3D" id="6.20.50.160">
    <property type="match status" value="1"/>
</dbReference>
<dbReference type="SMART" id="SM00104">
    <property type="entry name" value="ANATO"/>
    <property type="match status" value="1"/>
</dbReference>
<dbReference type="EMBL" id="AFYH01056403">
    <property type="status" value="NOT_ANNOTATED_CDS"/>
    <property type="molecule type" value="Genomic_DNA"/>
</dbReference>
<dbReference type="FunFam" id="2.60.40.1940:FF:000001">
    <property type="entry name" value="Complement component C3"/>
    <property type="match status" value="1"/>
</dbReference>
<evidence type="ECO:0000256" key="5">
    <source>
        <dbReference type="SAM" id="SignalP"/>
    </source>
</evidence>
<evidence type="ECO:0000256" key="2">
    <source>
        <dbReference type="ARBA" id="ARBA00022525"/>
    </source>
</evidence>
<dbReference type="Pfam" id="PF07703">
    <property type="entry name" value="A2M_BRD"/>
    <property type="match status" value="1"/>
</dbReference>
<evidence type="ECO:0000313" key="8">
    <source>
        <dbReference type="Ensembl" id="ENSLACP00000018716.1"/>
    </source>
</evidence>
<dbReference type="InterPro" id="IPR041555">
    <property type="entry name" value="MG3"/>
</dbReference>
<dbReference type="InterPro" id="IPR001134">
    <property type="entry name" value="Netrin_domain"/>
</dbReference>
<keyword evidence="5" id="KW-0732">Signal</keyword>
<dbReference type="Pfam" id="PF17791">
    <property type="entry name" value="MG3"/>
    <property type="match status" value="1"/>
</dbReference>
<dbReference type="InterPro" id="IPR013783">
    <property type="entry name" value="Ig-like_fold"/>
</dbReference>
<protein>
    <recommendedName>
        <fullName evidence="10">Complement C3</fullName>
    </recommendedName>
</protein>
<dbReference type="SMART" id="SM01360">
    <property type="entry name" value="A2M"/>
    <property type="match status" value="1"/>
</dbReference>
<dbReference type="Gene3D" id="2.40.50.120">
    <property type="match status" value="1"/>
</dbReference>
<dbReference type="Ensembl" id="ENSLACT00000018849.1">
    <property type="protein sequence ID" value="ENSLACP00000018716.1"/>
    <property type="gene ID" value="ENSLACG00000016476.1"/>
</dbReference>
<feature type="domain" description="NTR" evidence="7">
    <location>
        <begin position="1510"/>
        <end position="1655"/>
    </location>
</feature>
<dbReference type="Gene3D" id="2.60.40.1930">
    <property type="match status" value="3"/>
</dbReference>
<dbReference type="GO" id="GO:0005615">
    <property type="term" value="C:extracellular space"/>
    <property type="evidence" value="ECO:0007669"/>
    <property type="project" value="InterPro"/>
</dbReference>
<dbReference type="GeneTree" id="ENSGT00940000154063"/>
<keyword evidence="3" id="KW-0882">Thioester bond</keyword>
<dbReference type="InterPro" id="IPR050473">
    <property type="entry name" value="A2M/Complement_sys"/>
</dbReference>
<dbReference type="InterPro" id="IPR018081">
    <property type="entry name" value="Anaphylatoxin_comp_syst"/>
</dbReference>
<dbReference type="Gene3D" id="2.60.40.690">
    <property type="entry name" value="Alpha-macroglobulin, receptor-binding domain"/>
    <property type="match status" value="1"/>
</dbReference>
<keyword evidence="9" id="KW-1185">Reference proteome</keyword>
<evidence type="ECO:0000256" key="3">
    <source>
        <dbReference type="ARBA" id="ARBA00022966"/>
    </source>
</evidence>
<dbReference type="Gene3D" id="1.50.10.20">
    <property type="match status" value="1"/>
</dbReference>
<evidence type="ECO:0008006" key="10">
    <source>
        <dbReference type="Google" id="ProtNLM"/>
    </source>
</evidence>
<dbReference type="InParanoid" id="H3B9Z5"/>
<dbReference type="InterPro" id="IPR019742">
    <property type="entry name" value="MacrogloblnA2_CS"/>
</dbReference>
<dbReference type="EMBL" id="AFYH01056400">
    <property type="status" value="NOT_ANNOTATED_CDS"/>
    <property type="molecule type" value="Genomic_DNA"/>
</dbReference>
<dbReference type="Pfam" id="PF01821">
    <property type="entry name" value="ANATO"/>
    <property type="match status" value="1"/>
</dbReference>
<dbReference type="Pfam" id="PF01759">
    <property type="entry name" value="NTR"/>
    <property type="match status" value="1"/>
</dbReference>
<dbReference type="SMART" id="SM01359">
    <property type="entry name" value="A2M_N_2"/>
    <property type="match status" value="1"/>
</dbReference>
<dbReference type="EMBL" id="AFYH01056401">
    <property type="status" value="NOT_ANNOTATED_CDS"/>
    <property type="molecule type" value="Genomic_DNA"/>
</dbReference>
<dbReference type="SMART" id="SM01361">
    <property type="entry name" value="A2M_recep"/>
    <property type="match status" value="1"/>
</dbReference>
<gene>
    <name evidence="8" type="primary">LOC102356199</name>
</gene>
<dbReference type="FunFam" id="2.20.130.20:FF:000001">
    <property type="entry name" value="Complement C3"/>
    <property type="match status" value="1"/>
</dbReference>
<feature type="signal peptide" evidence="5">
    <location>
        <begin position="1"/>
        <end position="21"/>
    </location>
</feature>
<dbReference type="eggNOG" id="KOG1366">
    <property type="taxonomic scope" value="Eukaryota"/>
</dbReference>
<dbReference type="Gene3D" id="1.20.91.20">
    <property type="entry name" value="Anaphylotoxins (complement system)"/>
    <property type="match status" value="1"/>
</dbReference>
<dbReference type="InterPro" id="IPR047565">
    <property type="entry name" value="Alpha-macroglob_thiol-ester_cl"/>
</dbReference>
<evidence type="ECO:0000256" key="1">
    <source>
        <dbReference type="ARBA" id="ARBA00004613"/>
    </source>
</evidence>
<dbReference type="SUPFAM" id="SSF49410">
    <property type="entry name" value="Alpha-macroglobulin receptor domain"/>
    <property type="match status" value="1"/>
</dbReference>
<dbReference type="InterPro" id="IPR009048">
    <property type="entry name" value="A-macroglobulin_rcpt-bd"/>
</dbReference>
<dbReference type="CDD" id="cd00017">
    <property type="entry name" value="ANATO"/>
    <property type="match status" value="1"/>
</dbReference>
<dbReference type="EMBL" id="AFYH01056406">
    <property type="status" value="NOT_ANNOTATED_CDS"/>
    <property type="molecule type" value="Genomic_DNA"/>
</dbReference>
<dbReference type="Pfam" id="PF17789">
    <property type="entry name" value="MG4"/>
    <property type="match status" value="1"/>
</dbReference>
<dbReference type="InterPro" id="IPR002890">
    <property type="entry name" value="MG2"/>
</dbReference>
<dbReference type="Gene3D" id="2.60.40.10">
    <property type="entry name" value="Immunoglobulins"/>
    <property type="match status" value="2"/>
</dbReference>
<dbReference type="EMBL" id="AFYH01056402">
    <property type="status" value="NOT_ANNOTATED_CDS"/>
    <property type="molecule type" value="Genomic_DNA"/>
</dbReference>
<dbReference type="CDD" id="cd02896">
    <property type="entry name" value="complement_C3_C4_C5"/>
    <property type="match status" value="1"/>
</dbReference>
<dbReference type="FunCoup" id="H3B9Z5">
    <property type="interactions" value="798"/>
</dbReference>
<dbReference type="EMBL" id="AFYH01056399">
    <property type="status" value="NOT_ANNOTATED_CDS"/>
    <property type="molecule type" value="Genomic_DNA"/>
</dbReference>
<dbReference type="InterPro" id="IPR036595">
    <property type="entry name" value="A-macroglobulin_rcpt-bd_sf"/>
</dbReference>
<reference evidence="9" key="1">
    <citation type="submission" date="2011-08" db="EMBL/GenBank/DDBJ databases">
        <title>The draft genome of Latimeria chalumnae.</title>
        <authorList>
            <person name="Di Palma F."/>
            <person name="Alfoldi J."/>
            <person name="Johnson J."/>
            <person name="Berlin A."/>
            <person name="Gnerre S."/>
            <person name="Jaffe D."/>
            <person name="MacCallum I."/>
            <person name="Young S."/>
            <person name="Walker B.J."/>
            <person name="Lander E."/>
            <person name="Lindblad-Toh K."/>
        </authorList>
    </citation>
    <scope>NUCLEOTIDE SEQUENCE [LARGE SCALE GENOMIC DNA]</scope>
    <source>
        <strain evidence="9">Wild caught</strain>
    </source>
</reference>
<dbReference type="Pfam" id="PF00207">
    <property type="entry name" value="A2M"/>
    <property type="match status" value="1"/>
</dbReference>
<dbReference type="PROSITE" id="PS01178">
    <property type="entry name" value="ANAPHYLATOXIN_2"/>
    <property type="match status" value="1"/>
</dbReference>
<evidence type="ECO:0000313" key="9">
    <source>
        <dbReference type="Proteomes" id="UP000008672"/>
    </source>
</evidence>
<dbReference type="SUPFAM" id="SSF50242">
    <property type="entry name" value="TIMP-like"/>
    <property type="match status" value="1"/>
</dbReference>
<dbReference type="Pfam" id="PF17790">
    <property type="entry name" value="MG1"/>
    <property type="match status" value="1"/>
</dbReference>
<dbReference type="InterPro" id="IPR000020">
    <property type="entry name" value="Anaphylatoxin/fibulin"/>
</dbReference>
<dbReference type="HOGENOM" id="CLU_001634_4_0_1"/>
<keyword evidence="4" id="KW-1015">Disulfide bond</keyword>
<dbReference type="InterPro" id="IPR041425">
    <property type="entry name" value="C3/4/5_MG1"/>
</dbReference>
<dbReference type="PROSITE" id="PS00477">
    <property type="entry name" value="ALPHA_2_MACROGLOBULIN"/>
    <property type="match status" value="1"/>
</dbReference>
<dbReference type="PROSITE" id="PS01177">
    <property type="entry name" value="ANAPHYLATOXIN_1"/>
    <property type="match status" value="1"/>
</dbReference>
<dbReference type="SUPFAM" id="SSF48239">
    <property type="entry name" value="Terpenoid cyclases/Protein prenyltransferases"/>
    <property type="match status" value="1"/>
</dbReference>
<dbReference type="InterPro" id="IPR011625">
    <property type="entry name" value="A2M_N_BRD"/>
</dbReference>
<name>H3B9Z5_LATCH</name>
<dbReference type="InterPro" id="IPR001599">
    <property type="entry name" value="Macroglobln_a2"/>
</dbReference>
<dbReference type="Gene3D" id="2.60.120.1540">
    <property type="match status" value="1"/>
</dbReference>
<evidence type="ECO:0000259" key="6">
    <source>
        <dbReference type="PROSITE" id="PS01178"/>
    </source>
</evidence>
<dbReference type="GO" id="GO:0004866">
    <property type="term" value="F:endopeptidase inhibitor activity"/>
    <property type="evidence" value="ECO:0007669"/>
    <property type="project" value="InterPro"/>
</dbReference>
<evidence type="ECO:0000259" key="7">
    <source>
        <dbReference type="PROSITE" id="PS50189"/>
    </source>
</evidence>
<dbReference type="InterPro" id="IPR008993">
    <property type="entry name" value="TIMP-like_OB-fold"/>
</dbReference>
<dbReference type="InterPro" id="IPR018933">
    <property type="entry name" value="Netrin_module_non-TIMP"/>
</dbReference>
<comment type="subcellular location">
    <subcellularLocation>
        <location evidence="1">Secreted</location>
    </subcellularLocation>
</comment>
<dbReference type="Pfam" id="PF07677">
    <property type="entry name" value="A2M_recep"/>
    <property type="match status" value="1"/>
</dbReference>
<dbReference type="Gene3D" id="2.60.40.1940">
    <property type="match status" value="1"/>
</dbReference>
<accession>H3B9Z5</accession>
<dbReference type="Pfam" id="PF01835">
    <property type="entry name" value="MG2"/>
    <property type="match status" value="1"/>
</dbReference>
<dbReference type="EMBL" id="AFYH01056398">
    <property type="status" value="NOT_ANNOTATED_CDS"/>
    <property type="molecule type" value="Genomic_DNA"/>
</dbReference>
<dbReference type="Gene3D" id="2.20.130.20">
    <property type="match status" value="1"/>
</dbReference>
<dbReference type="InterPro" id="IPR008930">
    <property type="entry name" value="Terpenoid_cyclase/PrenylTrfase"/>
</dbReference>
<dbReference type="EMBL" id="AFYH01056404">
    <property type="status" value="NOT_ANNOTATED_CDS"/>
    <property type="molecule type" value="Genomic_DNA"/>
</dbReference>
<feature type="chain" id="PRO_5003579923" description="Complement C3" evidence="5">
    <location>
        <begin position="22"/>
        <end position="1657"/>
    </location>
</feature>
<dbReference type="SUPFAM" id="SSF47686">
    <property type="entry name" value="Anaphylotoxins (complement system)"/>
    <property type="match status" value="1"/>
</dbReference>
<dbReference type="PANTHER" id="PTHR11412">
    <property type="entry name" value="MACROGLOBULIN / COMPLEMENT"/>
    <property type="match status" value="1"/>
</dbReference>
<sequence length="1657" mass="185437">MEAAGLLLSVLLLFFPAPSHSKSFAVLTAPNVLRVESEEMVVVEVHNYDAATEVTIIVQNYPQKQRSLFHVQRTLDSSTGYQLSEKIKIPIDQEAKGSKDKQFVFLQVTSSWFTLEKVILLSFHTGYIFIQTDKPLYTPDSTVLYRLFTVTHELKPRKKSVIVEFQTPEGIVVKRNSVSSTDAELFYSGIYEIPMIVSLGVWNITARYEDASQEPFSTQFEIKEYVLPSFEVKLVPAQKFFRIDTKKLEVAITCRYLYGKPISGSAYVLFGVLMEGKRSGIPDSLRRVDIADGKGSATLTREMLQQQFSNLTELLGHSIYVTASVLTSSGSDMVEAEASGIPIVTSPYKIVFKKTSSYFKPGMVFYFTVRVENPDESPASNVPVIAEPGSVEGKTNEEGEIRLRLNPGEISVLSITVKTAVENLDEQQQARATHTAQPYQTQGGSGNYLHIGIPSLELKPNENLPIDFSIQADNAARSLINYISYLITSKGKLIKAGRMGVPLGSAGIVAMSLYVTKEFIPSFRIVAYYHVNRGGQPEIVSDSAWVDVKDTCMGTLRITPAAGTHQGAVYKPGAKLPVKLEGDPGAKVGLVAVDKAVYVLSNKYKITQSKIWDTTEKSDIGCTPGGGANNMQVFSDAGLAFQTNVDINTAPRLDLHCPPPPQRKRRTVNLLQAKANQASQFQEKHLRECCQDGMKENLMGYSCEKRSQYILEGTDCVNAFLQCCKNITALKTDYRKELLLARSDEDEGYVASDSFPLRSDFPESWLWQVETLPQDSEDEDGTVSKTVNIYLRDSITTWEILAVSLSENTGICVAEPYEIKVSEDFFVDLRLPYSVVRNEQVEIRAVLYNYGINEIRVRVEFLFNEKLCSLATKKARFYKDIKIPAQSSQVVPYVVIPLELGQLEIEVKALVWQQFMGDRVKKKLKVVPEGILVRKDKTVLLKPETLGKGGLQTETIMLDYLDDIVPGTDPETFVNVRGEDPPKEVIENSIDGSKLIHLIRAPGGCAEQNMMAMTPTVIATHFLDATNQWHTIGFEQRTIALNHIQNEYVPGMSLLSSDISFVQFVHLWSKAMLTAYVVKVFAMAYRLVNIDPQVLCGSVKWLVLQKQKPDGMFQEDANPPSSSLSGAFPGSERDATLTAFVLIALLEVKDICVSSVRSLEDSIQKAETYLQNKIPSLTRPYSIAISAYALSLLDNKAGIFKLMEVASPDGSHWLEPGHDTDTIEATAYALLANLRYKEFDRVQPIVKWLIEKRYYGSSYGSTQATIIVFQALAQYQLNFPSVKETNLGITLHLPGRSNPTVWQISKMNLGETKSESGAFRGNLTLVANGQGEGSLSVLTVYYAIPEKQEKCNNFNLSVKVEDAPNARRPEKAHSSLKLTVCTRYLKNYKSTMAILDITMLSGYSPDTGDLNMLQNGVEQYIELHETDKALSDKGSLIIYLDKVSFEEDDCIAFKVHQMYKVGLIQPAAITVYEYYNKENRCTKFYHTSKESGSLNKICQGEVCRCAAEKCGALQKEDDTISAFDRSEKACEVGVDYVYKVKFVNRTEYDSHDAYIMEIVETIKQGSDGKIPEKETREFISHKACKDALSLQLNKEYLVMGYSADLWDNTAKMKYLITERTWIEWWPTEVECQDSSLRELCNNFFAFKEDMLIRGCLN</sequence>
<evidence type="ECO:0000256" key="4">
    <source>
        <dbReference type="ARBA" id="ARBA00023157"/>
    </source>
</evidence>
<dbReference type="EMBL" id="AFYH01056397">
    <property type="status" value="NOT_ANNOTATED_CDS"/>
    <property type="molecule type" value="Genomic_DNA"/>
</dbReference>
<dbReference type="Pfam" id="PF07678">
    <property type="entry name" value="TED_complement"/>
    <property type="match status" value="1"/>
</dbReference>
<dbReference type="PANTHER" id="PTHR11412:SF81">
    <property type="entry name" value="COMPLEMENT C3"/>
    <property type="match status" value="1"/>
</dbReference>
<dbReference type="STRING" id="7897.ENSLACP00000018716"/>
<dbReference type="FunFam" id="2.60.40.10:FF:000155">
    <property type="entry name" value="complement C3 isoform X1"/>
    <property type="match status" value="1"/>
</dbReference>
<dbReference type="FunFam" id="2.40.50.120:FF:000013">
    <property type="entry name" value="Complement C3"/>
    <property type="match status" value="1"/>
</dbReference>
<reference evidence="8" key="3">
    <citation type="submission" date="2025-09" db="UniProtKB">
        <authorList>
            <consortium name="Ensembl"/>
        </authorList>
    </citation>
    <scope>IDENTIFICATION</scope>
</reference>
<proteinExistence type="predicted"/>
<dbReference type="InterPro" id="IPR011626">
    <property type="entry name" value="Alpha-macroglobulin_TED"/>
</dbReference>
<dbReference type="SMART" id="SM00643">
    <property type="entry name" value="C345C"/>
    <property type="match status" value="1"/>
</dbReference>
<dbReference type="Proteomes" id="UP000008672">
    <property type="component" value="Unassembled WGS sequence"/>
</dbReference>
<keyword evidence="2" id="KW-0964">Secreted</keyword>
<reference evidence="8" key="2">
    <citation type="submission" date="2025-08" db="UniProtKB">
        <authorList>
            <consortium name="Ensembl"/>
        </authorList>
    </citation>
    <scope>IDENTIFICATION</scope>
</reference>
<dbReference type="OMA" id="YNYRQNE"/>
<dbReference type="PROSITE" id="PS50189">
    <property type="entry name" value="NTR"/>
    <property type="match status" value="1"/>
</dbReference>
<feature type="domain" description="Anaphylatoxin-like" evidence="6">
    <location>
        <begin position="689"/>
        <end position="724"/>
    </location>
</feature>
<dbReference type="EMBL" id="AFYH01056405">
    <property type="status" value="NOT_ANNOTATED_CDS"/>
    <property type="molecule type" value="Genomic_DNA"/>
</dbReference>
<dbReference type="SMART" id="SM01419">
    <property type="entry name" value="Thiol-ester_cl"/>
    <property type="match status" value="1"/>
</dbReference>